<dbReference type="PANTHER" id="PTHR43135">
    <property type="entry name" value="ALPHA-D-RIBOSE 1-METHYLPHOSPHONATE 5-TRIPHOSPHATE DIPHOSPHATASE"/>
    <property type="match status" value="1"/>
</dbReference>
<name>A0A380W4D0_AFIFE</name>
<evidence type="ECO:0000313" key="3">
    <source>
        <dbReference type="Proteomes" id="UP000254343"/>
    </source>
</evidence>
<dbReference type="EMBL" id="UIGB01000001">
    <property type="protein sequence ID" value="SUU83750.1"/>
    <property type="molecule type" value="Genomic_DNA"/>
</dbReference>
<dbReference type="PANTHER" id="PTHR43135:SF3">
    <property type="entry name" value="ALPHA-D-RIBOSE 1-METHYLPHOSPHONATE 5-TRIPHOSPHATE DIPHOSPHATASE"/>
    <property type="match status" value="1"/>
</dbReference>
<dbReference type="InterPro" id="IPR011059">
    <property type="entry name" value="Metal-dep_hydrolase_composite"/>
</dbReference>
<dbReference type="SUPFAM" id="SSF51556">
    <property type="entry name" value="Metallo-dependent hydrolases"/>
    <property type="match status" value="1"/>
</dbReference>
<sequence>MKIKNAQVWLGGNELKQVDICIEDEYFVDLAEFDPTTEVVDAKGLTILPGLINAHVHFCLDGSNDSVPRLAAEPHLTTAYRAAAAAEATLRAGTTTVRDVGCSGQIGIYLKKAIDAGFVRGPRMLASGPCIVMTGGHNRFIGVEVDGVDEARKVARQNLKAGADLIKVVSTGGVITSGVEPEHVQLSAEEMQAAVDEAHNCGKHAASHAQGEQGIANSLKAGVDTIEHGIYLTPALIETMLKQGSALVPTLTPMRRILLGCGQERLPDYAVEKMRRTSEPWLDSFRAAIAAGVPIVAGTDAGTPGNPHGSVAVEVKFMVEAGMTEELALKSATSVAAKAIGLGDKVGQIRPGFHADLIFVRGNPLEDIRALDNLCGVMKDGEMIWFNPDASDGSIAKGWLDVEALVVSIL</sequence>
<gene>
    <name evidence="2" type="ORF">NCTC12722_00929</name>
</gene>
<evidence type="ECO:0000259" key="1">
    <source>
        <dbReference type="Pfam" id="PF01979"/>
    </source>
</evidence>
<organism evidence="2 3">
    <name type="scientific">Afipia felis</name>
    <name type="common">Cat scratch disease bacillus</name>
    <dbReference type="NCBI Taxonomy" id="1035"/>
    <lineage>
        <taxon>Bacteria</taxon>
        <taxon>Pseudomonadati</taxon>
        <taxon>Pseudomonadota</taxon>
        <taxon>Alphaproteobacteria</taxon>
        <taxon>Hyphomicrobiales</taxon>
        <taxon>Nitrobacteraceae</taxon>
        <taxon>Afipia</taxon>
    </lineage>
</organism>
<evidence type="ECO:0000313" key="2">
    <source>
        <dbReference type="EMBL" id="SUU83750.1"/>
    </source>
</evidence>
<dbReference type="Proteomes" id="UP000254343">
    <property type="component" value="Unassembled WGS sequence"/>
</dbReference>
<feature type="domain" description="Amidohydrolase-related" evidence="1">
    <location>
        <begin position="46"/>
        <end position="383"/>
    </location>
</feature>
<dbReference type="InterPro" id="IPR006680">
    <property type="entry name" value="Amidohydro-rel"/>
</dbReference>
<dbReference type="OrthoDB" id="9782972at2"/>
<dbReference type="AlphaFoldDB" id="A0A380W4D0"/>
<dbReference type="Gene3D" id="2.30.40.10">
    <property type="entry name" value="Urease, subunit C, domain 1"/>
    <property type="match status" value="1"/>
</dbReference>
<dbReference type="Gene3D" id="3.20.20.140">
    <property type="entry name" value="Metal-dependent hydrolases"/>
    <property type="match status" value="1"/>
</dbReference>
<keyword evidence="2" id="KW-0378">Hydrolase</keyword>
<dbReference type="Pfam" id="PF01979">
    <property type="entry name" value="Amidohydro_1"/>
    <property type="match status" value="1"/>
</dbReference>
<accession>A0A380W4D0</accession>
<protein>
    <submittedName>
        <fullName evidence="2">Cytosine deaminase and related metal-dependent hydrolases</fullName>
    </submittedName>
</protein>
<dbReference type="RefSeq" id="WP_002718529.1">
    <property type="nucleotide sequence ID" value="NZ_UFSI01000001.1"/>
</dbReference>
<dbReference type="SUPFAM" id="SSF51338">
    <property type="entry name" value="Composite domain of metallo-dependent hydrolases"/>
    <property type="match status" value="1"/>
</dbReference>
<dbReference type="InterPro" id="IPR032466">
    <property type="entry name" value="Metal_Hydrolase"/>
</dbReference>
<dbReference type="InterPro" id="IPR057744">
    <property type="entry name" value="OTAase-like"/>
</dbReference>
<dbReference type="CDD" id="cd01299">
    <property type="entry name" value="Met_dep_hydrolase_A"/>
    <property type="match status" value="1"/>
</dbReference>
<proteinExistence type="predicted"/>
<dbReference type="InterPro" id="IPR051781">
    <property type="entry name" value="Metallo-dep_Hydrolase"/>
</dbReference>
<dbReference type="GO" id="GO:0016810">
    <property type="term" value="F:hydrolase activity, acting on carbon-nitrogen (but not peptide) bonds"/>
    <property type="evidence" value="ECO:0007669"/>
    <property type="project" value="InterPro"/>
</dbReference>
<reference evidence="2 3" key="1">
    <citation type="submission" date="2018-06" db="EMBL/GenBank/DDBJ databases">
        <authorList>
            <consortium name="Pathogen Informatics"/>
            <person name="Doyle S."/>
        </authorList>
    </citation>
    <scope>NUCLEOTIDE SEQUENCE [LARGE SCALE GENOMIC DNA]</scope>
    <source>
        <strain evidence="2 3">NCTC12722</strain>
    </source>
</reference>